<dbReference type="AlphaFoldDB" id="A0A370DVN4"/>
<dbReference type="InterPro" id="IPR006504">
    <property type="entry name" value="Tscrpt_reg_Spx/MgsR"/>
</dbReference>
<reference evidence="3 4" key="1">
    <citation type="journal article" date="2018" name="ISME J.">
        <title>Endosymbiont genomes yield clues of tubeworm success.</title>
        <authorList>
            <person name="Li Y."/>
            <person name="Liles M.R."/>
            <person name="Halanych K.M."/>
        </authorList>
    </citation>
    <scope>NUCLEOTIDE SEQUENCE [LARGE SCALE GENOMIC DNA]</scope>
    <source>
        <strain evidence="3">A1422</strain>
    </source>
</reference>
<sequence length="116" mass="13616">MMTTIYGIPNCDTMKKARKWLDEQGIDYHFHNFKKEGLNETLLMQWIEATGWEKLLNKRGMMWRKLDQETRDNIDEGSAIRIMLETPSIIKRPVLDDGKVLFVGFSEADYRGIFGK</sequence>
<dbReference type="InterPro" id="IPR006660">
    <property type="entry name" value="Arsenate_reductase-like"/>
</dbReference>
<dbReference type="Pfam" id="PF03960">
    <property type="entry name" value="ArsC"/>
    <property type="match status" value="1"/>
</dbReference>
<comment type="caution">
    <text evidence="3">The sequence shown here is derived from an EMBL/GenBank/DDBJ whole genome shotgun (WGS) entry which is preliminary data.</text>
</comment>
<organism evidence="3 4">
    <name type="scientific">endosymbiont of Lamellibrachia luymesi</name>
    <dbReference type="NCBI Taxonomy" id="2200907"/>
    <lineage>
        <taxon>Bacteria</taxon>
        <taxon>Pseudomonadati</taxon>
        <taxon>Pseudomonadota</taxon>
        <taxon>Gammaproteobacteria</taxon>
        <taxon>sulfur-oxidizing symbionts</taxon>
    </lineage>
</organism>
<comment type="similarity">
    <text evidence="1 2">Belongs to the ArsC family.</text>
</comment>
<proteinExistence type="inferred from homology"/>
<dbReference type="InterPro" id="IPR036249">
    <property type="entry name" value="Thioredoxin-like_sf"/>
</dbReference>
<dbReference type="NCBIfam" id="NF008107">
    <property type="entry name" value="PRK10853.1"/>
    <property type="match status" value="1"/>
</dbReference>
<dbReference type="PANTHER" id="PTHR30041">
    <property type="entry name" value="ARSENATE REDUCTASE"/>
    <property type="match status" value="1"/>
</dbReference>
<dbReference type="EMBL" id="QFXD01000233">
    <property type="protein sequence ID" value="RDH89069.1"/>
    <property type="molecule type" value="Genomic_DNA"/>
</dbReference>
<dbReference type="PROSITE" id="PS51353">
    <property type="entry name" value="ARSC"/>
    <property type="match status" value="1"/>
</dbReference>
<dbReference type="PANTHER" id="PTHR30041:SF8">
    <property type="entry name" value="PROTEIN YFFB"/>
    <property type="match status" value="1"/>
</dbReference>
<evidence type="ECO:0000313" key="4">
    <source>
        <dbReference type="Proteomes" id="UP000255508"/>
    </source>
</evidence>
<evidence type="ECO:0000256" key="1">
    <source>
        <dbReference type="ARBA" id="ARBA00007198"/>
    </source>
</evidence>
<dbReference type="Gene3D" id="3.40.30.10">
    <property type="entry name" value="Glutaredoxin"/>
    <property type="match status" value="1"/>
</dbReference>
<gene>
    <name evidence="3" type="ORF">DIZ79_13305</name>
</gene>
<accession>A0A370DVN4</accession>
<protein>
    <submittedName>
        <fullName evidence="3">ArsC family reductase</fullName>
    </submittedName>
</protein>
<dbReference type="NCBIfam" id="TIGR01617">
    <property type="entry name" value="arsC_related"/>
    <property type="match status" value="1"/>
</dbReference>
<evidence type="ECO:0000256" key="2">
    <source>
        <dbReference type="PROSITE-ProRule" id="PRU01282"/>
    </source>
</evidence>
<dbReference type="Proteomes" id="UP000255508">
    <property type="component" value="Unassembled WGS sequence"/>
</dbReference>
<name>A0A370DVN4_9GAMM</name>
<dbReference type="CDD" id="cd03035">
    <property type="entry name" value="ArsC_Yffb"/>
    <property type="match status" value="1"/>
</dbReference>
<evidence type="ECO:0000313" key="3">
    <source>
        <dbReference type="EMBL" id="RDH89069.1"/>
    </source>
</evidence>
<dbReference type="SUPFAM" id="SSF52833">
    <property type="entry name" value="Thioredoxin-like"/>
    <property type="match status" value="1"/>
</dbReference>